<gene>
    <name evidence="3" type="ORF">PNOK_0352500</name>
</gene>
<evidence type="ECO:0000256" key="1">
    <source>
        <dbReference type="SAM" id="MobiDB-lite"/>
    </source>
</evidence>
<proteinExistence type="predicted"/>
<evidence type="ECO:0000313" key="3">
    <source>
        <dbReference type="EMBL" id="PAV20898.1"/>
    </source>
</evidence>
<sequence length="165" mass="18869">MSVIASIIMAVAYGLVKRMPESIHTFYTLQMAIALLGLTTVMLLAIAHHHRRWGILTNRQEDYLFLGSFTLFCISVFVAWRAYKQGGPGTDLHAMQHEWHERIFQPFASRTAGKAVERGWDKDHRPGQRVPQRAGVSTERPGGYEGFKWPCPTDAARCVVEEWYY</sequence>
<dbReference type="AlphaFoldDB" id="A0A286UMS9"/>
<evidence type="ECO:0000256" key="2">
    <source>
        <dbReference type="SAM" id="Phobius"/>
    </source>
</evidence>
<dbReference type="OrthoDB" id="3266871at2759"/>
<keyword evidence="4" id="KW-1185">Reference proteome</keyword>
<keyword evidence="2" id="KW-1133">Transmembrane helix</keyword>
<feature type="transmembrane region" description="Helical" evidence="2">
    <location>
        <begin position="24"/>
        <end position="47"/>
    </location>
</feature>
<feature type="transmembrane region" description="Helical" evidence="2">
    <location>
        <begin position="63"/>
        <end position="83"/>
    </location>
</feature>
<organism evidence="3 4">
    <name type="scientific">Pyrrhoderma noxium</name>
    <dbReference type="NCBI Taxonomy" id="2282107"/>
    <lineage>
        <taxon>Eukaryota</taxon>
        <taxon>Fungi</taxon>
        <taxon>Dikarya</taxon>
        <taxon>Basidiomycota</taxon>
        <taxon>Agaricomycotina</taxon>
        <taxon>Agaricomycetes</taxon>
        <taxon>Hymenochaetales</taxon>
        <taxon>Hymenochaetaceae</taxon>
        <taxon>Pyrrhoderma</taxon>
    </lineage>
</organism>
<keyword evidence="2" id="KW-0812">Transmembrane</keyword>
<comment type="caution">
    <text evidence="3">The sequence shown here is derived from an EMBL/GenBank/DDBJ whole genome shotgun (WGS) entry which is preliminary data.</text>
</comment>
<dbReference type="STRING" id="2282107.A0A286UMS9"/>
<name>A0A286UMS9_9AGAM</name>
<dbReference type="EMBL" id="NBII01000003">
    <property type="protein sequence ID" value="PAV20898.1"/>
    <property type="molecule type" value="Genomic_DNA"/>
</dbReference>
<evidence type="ECO:0000313" key="4">
    <source>
        <dbReference type="Proteomes" id="UP000217199"/>
    </source>
</evidence>
<feature type="region of interest" description="Disordered" evidence="1">
    <location>
        <begin position="118"/>
        <end position="139"/>
    </location>
</feature>
<accession>A0A286UMS9</accession>
<reference evidence="3 4" key="1">
    <citation type="journal article" date="2017" name="Mol. Ecol.">
        <title>Comparative and population genomic landscape of Phellinus noxius: A hypervariable fungus causing root rot in trees.</title>
        <authorList>
            <person name="Chung C.L."/>
            <person name="Lee T.J."/>
            <person name="Akiba M."/>
            <person name="Lee H.H."/>
            <person name="Kuo T.H."/>
            <person name="Liu D."/>
            <person name="Ke H.M."/>
            <person name="Yokoi T."/>
            <person name="Roa M.B."/>
            <person name="Lu M.J."/>
            <person name="Chang Y.Y."/>
            <person name="Ann P.J."/>
            <person name="Tsai J.N."/>
            <person name="Chen C.Y."/>
            <person name="Tzean S.S."/>
            <person name="Ota Y."/>
            <person name="Hattori T."/>
            <person name="Sahashi N."/>
            <person name="Liou R.F."/>
            <person name="Kikuchi T."/>
            <person name="Tsai I.J."/>
        </authorList>
    </citation>
    <scope>NUCLEOTIDE SEQUENCE [LARGE SCALE GENOMIC DNA]</scope>
    <source>
        <strain evidence="3 4">FFPRI411160</strain>
    </source>
</reference>
<dbReference type="InParanoid" id="A0A286UMS9"/>
<dbReference type="Proteomes" id="UP000217199">
    <property type="component" value="Unassembled WGS sequence"/>
</dbReference>
<keyword evidence="2" id="KW-0472">Membrane</keyword>
<protein>
    <submittedName>
        <fullName evidence="3">Uncharacterized protein</fullName>
    </submittedName>
</protein>